<protein>
    <submittedName>
        <fullName evidence="2">Glycosyltransferase family 1 protein</fullName>
    </submittedName>
</protein>
<dbReference type="PANTHER" id="PTHR48045:SF31">
    <property type="entry name" value="UDP-GLYCOSYLTRANSFERASE 76B1-LIKE"/>
    <property type="match status" value="1"/>
</dbReference>
<keyword evidence="3" id="KW-1185">Reference proteome</keyword>
<dbReference type="Proteomes" id="UP000054279">
    <property type="component" value="Unassembled WGS sequence"/>
</dbReference>
<organism evidence="2 3">
    <name type="scientific">Sphaerobolus stellatus (strain SS14)</name>
    <dbReference type="NCBI Taxonomy" id="990650"/>
    <lineage>
        <taxon>Eukaryota</taxon>
        <taxon>Fungi</taxon>
        <taxon>Dikarya</taxon>
        <taxon>Basidiomycota</taxon>
        <taxon>Agaricomycotina</taxon>
        <taxon>Agaricomycetes</taxon>
        <taxon>Phallomycetidae</taxon>
        <taxon>Geastrales</taxon>
        <taxon>Sphaerobolaceae</taxon>
        <taxon>Sphaerobolus</taxon>
    </lineage>
</organism>
<dbReference type="HOGENOM" id="CLU_001724_12_1_1"/>
<dbReference type="PANTHER" id="PTHR48045">
    <property type="entry name" value="UDP-GLYCOSYLTRANSFERASE 72B1"/>
    <property type="match status" value="1"/>
</dbReference>
<evidence type="ECO:0000256" key="1">
    <source>
        <dbReference type="ARBA" id="ARBA00022679"/>
    </source>
</evidence>
<dbReference type="Gene3D" id="3.40.50.2000">
    <property type="entry name" value="Glycogen Phosphorylase B"/>
    <property type="match status" value="4"/>
</dbReference>
<dbReference type="OrthoDB" id="5835829at2759"/>
<dbReference type="InterPro" id="IPR002213">
    <property type="entry name" value="UDP_glucos_trans"/>
</dbReference>
<accession>A0A0C9V7G7</accession>
<reference evidence="2 3" key="1">
    <citation type="submission" date="2014-06" db="EMBL/GenBank/DDBJ databases">
        <title>Evolutionary Origins and Diversification of the Mycorrhizal Mutualists.</title>
        <authorList>
            <consortium name="DOE Joint Genome Institute"/>
            <consortium name="Mycorrhizal Genomics Consortium"/>
            <person name="Kohler A."/>
            <person name="Kuo A."/>
            <person name="Nagy L.G."/>
            <person name="Floudas D."/>
            <person name="Copeland A."/>
            <person name="Barry K.W."/>
            <person name="Cichocki N."/>
            <person name="Veneault-Fourrey C."/>
            <person name="LaButti K."/>
            <person name="Lindquist E.A."/>
            <person name="Lipzen A."/>
            <person name="Lundell T."/>
            <person name="Morin E."/>
            <person name="Murat C."/>
            <person name="Riley R."/>
            <person name="Ohm R."/>
            <person name="Sun H."/>
            <person name="Tunlid A."/>
            <person name="Henrissat B."/>
            <person name="Grigoriev I.V."/>
            <person name="Hibbett D.S."/>
            <person name="Martin F."/>
        </authorList>
    </citation>
    <scope>NUCLEOTIDE SEQUENCE [LARGE SCALE GENOMIC DNA]</scope>
    <source>
        <strain evidence="2 3">SS14</strain>
    </source>
</reference>
<evidence type="ECO:0000313" key="2">
    <source>
        <dbReference type="EMBL" id="KIJ33355.1"/>
    </source>
</evidence>
<dbReference type="GO" id="GO:0008194">
    <property type="term" value="F:UDP-glycosyltransferase activity"/>
    <property type="evidence" value="ECO:0007669"/>
    <property type="project" value="InterPro"/>
</dbReference>
<dbReference type="Pfam" id="PF00201">
    <property type="entry name" value="UDPGT"/>
    <property type="match status" value="1"/>
</dbReference>
<dbReference type="SUPFAM" id="SSF53756">
    <property type="entry name" value="UDP-Glycosyltransferase/glycogen phosphorylase"/>
    <property type="match status" value="1"/>
</dbReference>
<dbReference type="AlphaFoldDB" id="A0A0C9V7G7"/>
<name>A0A0C9V7G7_SPHS4</name>
<sequence>MYRQDNAKCLLSGRIFQSWPKPEVVISDTCLDIINGIRSIDPAITILGSIPDNNSHSLRACGPEDLGGVGDIAAKALLDAGQTGKPVKEIENHLLNFKDGTLIQVPGLPPIYDYELSPQQRLLGAEELEILFLKIGYRFMREADGVVTAGTSAFEAEALAALKKWQLSLGKELYIVGPLLSINDMPKEYQRTTSDKVSEIHEFFERNLREHGEHSLIYISFGSFLWPDVNHICGLIDVLIEERVPFVTGWFLSHYGHSSVTESLAEGVPLIAWPIMFDQPFNAALISIALNVGYQLTEARTGDVGLKALKRGVQPTGTVDAIQLEIREILRNSRGADGKSKRKNAEAIKDKMKAAWKEDGEASTGLKRLLEKGFPSR</sequence>
<proteinExistence type="predicted"/>
<gene>
    <name evidence="2" type="ORF">M422DRAFT_264759</name>
</gene>
<keyword evidence="1 2" id="KW-0808">Transferase</keyword>
<evidence type="ECO:0000313" key="3">
    <source>
        <dbReference type="Proteomes" id="UP000054279"/>
    </source>
</evidence>
<dbReference type="EMBL" id="KN837214">
    <property type="protein sequence ID" value="KIJ33355.1"/>
    <property type="molecule type" value="Genomic_DNA"/>
</dbReference>